<keyword evidence="5 6" id="KW-0472">Membrane</keyword>
<comment type="caution">
    <text evidence="7">The sequence shown here is derived from an EMBL/GenBank/DDBJ whole genome shotgun (WGS) entry which is preliminary data.</text>
</comment>
<evidence type="ECO:0000256" key="2">
    <source>
        <dbReference type="ARBA" id="ARBA00005738"/>
    </source>
</evidence>
<evidence type="ECO:0000313" key="8">
    <source>
        <dbReference type="Proteomes" id="UP001150925"/>
    </source>
</evidence>
<comment type="subcellular location">
    <subcellularLocation>
        <location evidence="1">Endomembrane system</location>
        <topology evidence="1">Multi-pass membrane protein</topology>
    </subcellularLocation>
</comment>
<protein>
    <submittedName>
        <fullName evidence="7">Golgi apparatus membrane protein tvp18</fullName>
    </submittedName>
</protein>
<keyword evidence="4 6" id="KW-1133">Transmembrane helix</keyword>
<evidence type="ECO:0000256" key="6">
    <source>
        <dbReference type="SAM" id="Phobius"/>
    </source>
</evidence>
<dbReference type="EMBL" id="JANBPY010000208">
    <property type="protein sequence ID" value="KAJ1968263.1"/>
    <property type="molecule type" value="Genomic_DNA"/>
</dbReference>
<accession>A0A9W8AV87</accession>
<evidence type="ECO:0000313" key="7">
    <source>
        <dbReference type="EMBL" id="KAJ1968263.1"/>
    </source>
</evidence>
<evidence type="ECO:0000256" key="1">
    <source>
        <dbReference type="ARBA" id="ARBA00004127"/>
    </source>
</evidence>
<dbReference type="AlphaFoldDB" id="A0A9W8AV87"/>
<keyword evidence="8" id="KW-1185">Reference proteome</keyword>
<keyword evidence="3 6" id="KW-0812">Transmembrane</keyword>
<name>A0A9W8AV87_9FUNG</name>
<dbReference type="GO" id="GO:0012505">
    <property type="term" value="C:endomembrane system"/>
    <property type="evidence" value="ECO:0007669"/>
    <property type="project" value="UniProtKB-SubCell"/>
</dbReference>
<reference evidence="7" key="1">
    <citation type="submission" date="2022-07" db="EMBL/GenBank/DDBJ databases">
        <title>Phylogenomic reconstructions and comparative analyses of Kickxellomycotina fungi.</title>
        <authorList>
            <person name="Reynolds N.K."/>
            <person name="Stajich J.E."/>
            <person name="Barry K."/>
            <person name="Grigoriev I.V."/>
            <person name="Crous P."/>
            <person name="Smith M.E."/>
        </authorList>
    </citation>
    <scope>NUCLEOTIDE SEQUENCE</scope>
    <source>
        <strain evidence="7">RSA 1196</strain>
    </source>
</reference>
<evidence type="ECO:0000256" key="4">
    <source>
        <dbReference type="ARBA" id="ARBA00022989"/>
    </source>
</evidence>
<gene>
    <name evidence="7" type="primary">TVP18</name>
    <name evidence="7" type="ORF">IWQ62_001350</name>
</gene>
<dbReference type="SMART" id="SM01077">
    <property type="entry name" value="Cg6151-P"/>
    <property type="match status" value="1"/>
</dbReference>
<organism evidence="7 8">
    <name type="scientific">Dispira parvispora</name>
    <dbReference type="NCBI Taxonomy" id="1520584"/>
    <lineage>
        <taxon>Eukaryota</taxon>
        <taxon>Fungi</taxon>
        <taxon>Fungi incertae sedis</taxon>
        <taxon>Zoopagomycota</taxon>
        <taxon>Kickxellomycotina</taxon>
        <taxon>Dimargaritomycetes</taxon>
        <taxon>Dimargaritales</taxon>
        <taxon>Dimargaritaceae</taxon>
        <taxon>Dispira</taxon>
    </lineage>
</organism>
<dbReference type="PANTHER" id="PTHR13314:SF2">
    <property type="entry name" value="CALCIUM CHANNEL FLOWER HOMOLOG"/>
    <property type="match status" value="1"/>
</dbReference>
<evidence type="ECO:0000256" key="5">
    <source>
        <dbReference type="ARBA" id="ARBA00023136"/>
    </source>
</evidence>
<feature type="transmembrane region" description="Helical" evidence="6">
    <location>
        <begin position="104"/>
        <end position="124"/>
    </location>
</feature>
<dbReference type="GO" id="GO:0016020">
    <property type="term" value="C:membrane"/>
    <property type="evidence" value="ECO:0007669"/>
    <property type="project" value="InterPro"/>
</dbReference>
<dbReference type="GO" id="GO:0016192">
    <property type="term" value="P:vesicle-mediated transport"/>
    <property type="evidence" value="ECO:0007669"/>
    <property type="project" value="TreeGrafter"/>
</dbReference>
<feature type="transmembrane region" description="Helical" evidence="6">
    <location>
        <begin position="12"/>
        <end position="33"/>
    </location>
</feature>
<sequence length="145" mass="15648">MGFKEEFLAGKFTVYAQWSALIAMILLIVLGAVTFFTHVIFSALAIAIGVLIIPLEIPIFLKICPTTPGFDKFVKVFDNAWLRFAAYLIFSGVIWASLTLNGGVLVVGAAFLTVTCLCYFVAALRKQERFTSAITGGTGVSTSPV</sequence>
<comment type="similarity">
    <text evidence="2">Belongs to the TVP18 family.</text>
</comment>
<proteinExistence type="inferred from homology"/>
<feature type="transmembrane region" description="Helical" evidence="6">
    <location>
        <begin position="39"/>
        <end position="61"/>
    </location>
</feature>
<evidence type="ECO:0000256" key="3">
    <source>
        <dbReference type="ARBA" id="ARBA00022692"/>
    </source>
</evidence>
<dbReference type="PANTHER" id="PTHR13314">
    <property type="entry name" value="CALCIUM CHANNEL FLOWER HOMOLOG"/>
    <property type="match status" value="1"/>
</dbReference>
<dbReference type="OrthoDB" id="5591789at2759"/>
<feature type="transmembrane region" description="Helical" evidence="6">
    <location>
        <begin position="81"/>
        <end position="98"/>
    </location>
</feature>
<dbReference type="Pfam" id="PF10233">
    <property type="entry name" value="Cg6151-P"/>
    <property type="match status" value="1"/>
</dbReference>
<dbReference type="Proteomes" id="UP001150925">
    <property type="component" value="Unassembled WGS sequence"/>
</dbReference>
<dbReference type="InterPro" id="IPR019365">
    <property type="entry name" value="TVP18/Ca-channel_flower"/>
</dbReference>